<feature type="region of interest" description="Disordered" evidence="6">
    <location>
        <begin position="193"/>
        <end position="283"/>
    </location>
</feature>
<evidence type="ECO:0000313" key="8">
    <source>
        <dbReference type="EMBL" id="CDR46309.1"/>
    </source>
</evidence>
<dbReference type="InterPro" id="IPR035896">
    <property type="entry name" value="AN1-like_Znf"/>
</dbReference>
<feature type="domain" description="AN1-type" evidence="7">
    <location>
        <begin position="7"/>
        <end position="55"/>
    </location>
</feature>
<dbReference type="GO" id="GO:0005737">
    <property type="term" value="C:cytoplasm"/>
    <property type="evidence" value="ECO:0007669"/>
    <property type="project" value="TreeGrafter"/>
</dbReference>
<sequence length="325" mass="33536">MQSEEFLDIGRHCKEPSCNQLDFLPFSCPSCHEDFCADHWRPPAGHKCPKFDPAKADNRIPSCPLCSAPVSFPPGTDPNIAMDAHLSTACPILNPSLASKPAAKPANECSARGCKTKMIVPIACDKCGLKHCPKHRFSSDHGCRALQAGVANGKTGDKGGAGVKKAFGGLMSKAAASTRQPASANLAGLAALRRAQQAKSTPRAPPSAAKSVATSAPLGSAANPLVLDSSDGDDSDVQILSSKPVKGSGPAAGGGGRKKALASVGIASKTDKRAMAEQESRRKALEARAKKGLLTETEKLQYATMQALAVKNGGKSKGGEGCQLS</sequence>
<dbReference type="InterPro" id="IPR057357">
    <property type="entry name" value="Znf-C2H2_ZFAND2A/B"/>
</dbReference>
<dbReference type="SUPFAM" id="SSF118310">
    <property type="entry name" value="AN1-like Zinc finger"/>
    <property type="match status" value="2"/>
</dbReference>
<dbReference type="AlphaFoldDB" id="A0A061BAC5"/>
<keyword evidence="4" id="KW-0862">Zinc</keyword>
<dbReference type="PANTHER" id="PTHR14677:SF40">
    <property type="entry name" value="CDC48-ASSOCIATED UBIQUITIN-LIKE_ZINC FINGER PROTEIN 1"/>
    <property type="match status" value="1"/>
</dbReference>
<evidence type="ECO:0000256" key="4">
    <source>
        <dbReference type="ARBA" id="ARBA00022833"/>
    </source>
</evidence>
<evidence type="ECO:0000259" key="7">
    <source>
        <dbReference type="PROSITE" id="PS51039"/>
    </source>
</evidence>
<evidence type="ECO:0000256" key="3">
    <source>
        <dbReference type="ARBA" id="ARBA00022771"/>
    </source>
</evidence>
<dbReference type="SMART" id="SM00154">
    <property type="entry name" value="ZnF_AN1"/>
    <property type="match status" value="2"/>
</dbReference>
<dbReference type="Gene3D" id="4.10.1110.10">
    <property type="entry name" value="AN1-like Zinc finger"/>
    <property type="match status" value="2"/>
</dbReference>
<dbReference type="OrthoDB" id="431929at2759"/>
<dbReference type="Pfam" id="PF01428">
    <property type="entry name" value="zf-AN1"/>
    <property type="match status" value="2"/>
</dbReference>
<evidence type="ECO:0000256" key="6">
    <source>
        <dbReference type="SAM" id="MobiDB-lite"/>
    </source>
</evidence>
<keyword evidence="2" id="KW-0677">Repeat</keyword>
<keyword evidence="1" id="KW-0479">Metal-binding</keyword>
<keyword evidence="3 5" id="KW-0863">Zinc-finger</keyword>
<reference evidence="8" key="1">
    <citation type="journal article" date="2014" name="Genome Announc.">
        <title>Draft genome sequence of Rhodosporidium toruloides CECT1137, an oleaginous yeast of biotechnological interest.</title>
        <authorList>
            <person name="Morin N."/>
            <person name="Calcas X."/>
            <person name="Devillers H."/>
            <person name="Durrens P."/>
            <person name="Sherman D.J."/>
            <person name="Nicaud J.-M."/>
            <person name="Neuveglise C."/>
        </authorList>
    </citation>
    <scope>NUCLEOTIDE SEQUENCE</scope>
    <source>
        <strain evidence="8">CECT1137</strain>
    </source>
</reference>
<gene>
    <name evidence="8" type="ORF">RHTO0S_12e02696g</name>
</gene>
<evidence type="ECO:0000256" key="1">
    <source>
        <dbReference type="ARBA" id="ARBA00022723"/>
    </source>
</evidence>
<accession>A0A061BAC5</accession>
<dbReference type="Pfam" id="PF25403">
    <property type="entry name" value="zf-C2H2_ZFAND2"/>
    <property type="match status" value="1"/>
</dbReference>
<organism evidence="8">
    <name type="scientific">Rhodotorula toruloides</name>
    <name type="common">Yeast</name>
    <name type="synonym">Rhodosporidium toruloides</name>
    <dbReference type="NCBI Taxonomy" id="5286"/>
    <lineage>
        <taxon>Eukaryota</taxon>
        <taxon>Fungi</taxon>
        <taxon>Dikarya</taxon>
        <taxon>Basidiomycota</taxon>
        <taxon>Pucciniomycotina</taxon>
        <taxon>Microbotryomycetes</taxon>
        <taxon>Sporidiobolales</taxon>
        <taxon>Sporidiobolaceae</taxon>
        <taxon>Rhodotorula</taxon>
    </lineage>
</organism>
<dbReference type="PANTHER" id="PTHR14677">
    <property type="entry name" value="ARSENITE INDUCUBLE RNA ASSOCIATED PROTEIN AIP-1-RELATED"/>
    <property type="match status" value="1"/>
</dbReference>
<protein>
    <submittedName>
        <fullName evidence="8">RHTO0S12e02696g1_1</fullName>
    </submittedName>
</protein>
<proteinExistence type="predicted"/>
<feature type="domain" description="AN1-type" evidence="7">
    <location>
        <begin position="103"/>
        <end position="151"/>
    </location>
</feature>
<feature type="compositionally biased region" description="Basic and acidic residues" evidence="6">
    <location>
        <begin position="269"/>
        <end position="283"/>
    </location>
</feature>
<evidence type="ECO:0000256" key="2">
    <source>
        <dbReference type="ARBA" id="ARBA00022737"/>
    </source>
</evidence>
<dbReference type="InterPro" id="IPR000058">
    <property type="entry name" value="Znf_AN1"/>
</dbReference>
<dbReference type="PROSITE" id="PS51039">
    <property type="entry name" value="ZF_AN1"/>
    <property type="match status" value="2"/>
</dbReference>
<evidence type="ECO:0000256" key="5">
    <source>
        <dbReference type="PROSITE-ProRule" id="PRU00449"/>
    </source>
</evidence>
<name>A0A061BAC5_RHOTO</name>
<dbReference type="GO" id="GO:0008270">
    <property type="term" value="F:zinc ion binding"/>
    <property type="evidence" value="ECO:0007669"/>
    <property type="project" value="UniProtKB-KW"/>
</dbReference>
<dbReference type="EMBL" id="LK052947">
    <property type="protein sequence ID" value="CDR46309.1"/>
    <property type="molecule type" value="Genomic_DNA"/>
</dbReference>